<dbReference type="STRING" id="479431.Namu_4944"/>
<reference evidence="1 2" key="2">
    <citation type="journal article" date="2010" name="Stand. Genomic Sci.">
        <title>Complete genome sequence of Nakamurella multipartita type strain (Y-104).</title>
        <authorList>
            <person name="Tice H."/>
            <person name="Mayilraj S."/>
            <person name="Sims D."/>
            <person name="Lapidus A."/>
            <person name="Nolan M."/>
            <person name="Lucas S."/>
            <person name="Glavina Del Rio T."/>
            <person name="Copeland A."/>
            <person name="Cheng J.F."/>
            <person name="Meincke L."/>
            <person name="Bruce D."/>
            <person name="Goodwin L."/>
            <person name="Pitluck S."/>
            <person name="Ivanova N."/>
            <person name="Mavromatis K."/>
            <person name="Ovchinnikova G."/>
            <person name="Pati A."/>
            <person name="Chen A."/>
            <person name="Palaniappan K."/>
            <person name="Land M."/>
            <person name="Hauser L."/>
            <person name="Chang Y.J."/>
            <person name="Jeffries C.D."/>
            <person name="Detter J.C."/>
            <person name="Brettin T."/>
            <person name="Rohde M."/>
            <person name="Goker M."/>
            <person name="Bristow J."/>
            <person name="Eisen J.A."/>
            <person name="Markowitz V."/>
            <person name="Hugenholtz P."/>
            <person name="Kyrpides N.C."/>
            <person name="Klenk H.P."/>
            <person name="Chen F."/>
        </authorList>
    </citation>
    <scope>NUCLEOTIDE SEQUENCE [LARGE SCALE GENOMIC DNA]</scope>
    <source>
        <strain evidence="2">ATCC 700099 / DSM 44233 / CIP 104796 / JCM 9543 / NBRC 105858 / Y-104</strain>
    </source>
</reference>
<sequence length="43" mass="4437">MLAGLAKASLKGKREQLTMAMTGRFTGHHGACQMVCVGTAIGC</sequence>
<dbReference type="KEGG" id="nml:Namu_4944"/>
<reference evidence="2" key="1">
    <citation type="submission" date="2009-09" db="EMBL/GenBank/DDBJ databases">
        <title>The complete genome of Nakamurella multipartita DSM 44233.</title>
        <authorList>
            <consortium name="US DOE Joint Genome Institute (JGI-PGF)"/>
            <person name="Lucas S."/>
            <person name="Copeland A."/>
            <person name="Lapidus A."/>
            <person name="Glavina del Rio T."/>
            <person name="Dalin E."/>
            <person name="Tice H."/>
            <person name="Bruce D."/>
            <person name="Goodwin L."/>
            <person name="Pitluck S."/>
            <person name="Kyrpides N."/>
            <person name="Mavromatis K."/>
            <person name="Ivanova N."/>
            <person name="Ovchinnikova G."/>
            <person name="Sims D."/>
            <person name="Meincke L."/>
            <person name="Brettin T."/>
            <person name="Detter J.C."/>
            <person name="Han C."/>
            <person name="Larimer F."/>
            <person name="Land M."/>
            <person name="Hauser L."/>
            <person name="Markowitz V."/>
            <person name="Cheng J.-F."/>
            <person name="Hugenholtz P."/>
            <person name="Woyke T."/>
            <person name="Wu D."/>
            <person name="Klenk H.-P."/>
            <person name="Eisen J.A."/>
        </authorList>
    </citation>
    <scope>NUCLEOTIDE SEQUENCE [LARGE SCALE GENOMIC DNA]</scope>
    <source>
        <strain evidence="2">ATCC 700099 / DSM 44233 / CIP 104796 / JCM 9543 / NBRC 105858 / Y-104</strain>
    </source>
</reference>
<organism evidence="1 2">
    <name type="scientific">Nakamurella multipartita (strain ATCC 700099 / DSM 44233 / CIP 104796 / JCM 9543 / NBRC 105858 / Y-104)</name>
    <name type="common">Microsphaera multipartita</name>
    <dbReference type="NCBI Taxonomy" id="479431"/>
    <lineage>
        <taxon>Bacteria</taxon>
        <taxon>Bacillati</taxon>
        <taxon>Actinomycetota</taxon>
        <taxon>Actinomycetes</taxon>
        <taxon>Nakamurellales</taxon>
        <taxon>Nakamurellaceae</taxon>
        <taxon>Nakamurella</taxon>
    </lineage>
</organism>
<dbReference type="HOGENOM" id="CLU_3236414_0_0_11"/>
<accession>C8XA17</accession>
<evidence type="ECO:0000313" key="1">
    <source>
        <dbReference type="EMBL" id="ACV81217.1"/>
    </source>
</evidence>
<proteinExistence type="predicted"/>
<keyword evidence="2" id="KW-1185">Reference proteome</keyword>
<evidence type="ECO:0000313" key="2">
    <source>
        <dbReference type="Proteomes" id="UP000002218"/>
    </source>
</evidence>
<name>C8XA17_NAKMY</name>
<dbReference type="Proteomes" id="UP000002218">
    <property type="component" value="Chromosome"/>
</dbReference>
<dbReference type="InParanoid" id="C8XA17"/>
<dbReference type="EMBL" id="CP001737">
    <property type="protein sequence ID" value="ACV81217.1"/>
    <property type="molecule type" value="Genomic_DNA"/>
</dbReference>
<protein>
    <submittedName>
        <fullName evidence="1">Uncharacterized protein</fullName>
    </submittedName>
</protein>
<gene>
    <name evidence="1" type="ordered locus">Namu_4944</name>
</gene>
<dbReference type="AlphaFoldDB" id="C8XA17"/>